<dbReference type="InterPro" id="IPR001173">
    <property type="entry name" value="Glyco_trans_2-like"/>
</dbReference>
<evidence type="ECO:0000259" key="2">
    <source>
        <dbReference type="Pfam" id="PF00535"/>
    </source>
</evidence>
<dbReference type="InterPro" id="IPR054028">
    <property type="entry name" value="TarS/TarP_linker"/>
</dbReference>
<evidence type="ECO:0000313" key="4">
    <source>
        <dbReference type="EMBL" id="MFD0904048.1"/>
    </source>
</evidence>
<keyword evidence="5" id="KW-1185">Reference proteome</keyword>
<dbReference type="Pfam" id="PF00535">
    <property type="entry name" value="Glycos_transf_2"/>
    <property type="match status" value="1"/>
</dbReference>
<feature type="domain" description="Glycosyltransferase 2-like" evidence="2">
    <location>
        <begin position="7"/>
        <end position="145"/>
    </location>
</feature>
<dbReference type="RefSeq" id="WP_378303494.1">
    <property type="nucleotide sequence ID" value="NZ_JBHTJA010000071.1"/>
</dbReference>
<feature type="domain" description="TarS/TarP linker" evidence="3">
    <location>
        <begin position="225"/>
        <end position="322"/>
    </location>
</feature>
<sequence>MTTPKVSVIVPVYDCVTTVATSLGSALDQTIAPELVEVIAVDDGSTDGSGEELDRLAALHPRLTVLKRPNSGGPGGPRNTGMSRARGEYLFFLDADDRLGPEALERMCAAADANGTDVVIGRYVGVGRPVAEFTRSIAHVSVDDPDSDIYSRSLTAQKLFRRSVIEEHRIRFPEDAPTGEDKVFTAHALLHASGGVSVVADHDCYYLVQREDGGNLTETALAARPGYYAKAARPLLENVVRHREPGPIRDRMLVRHFHRDVLHAFNADYPGSSEERRRRLWEEARALCDEYLTESVVLRMPPKFRLIAHCLRGGDEDLLVRIIEADGAAEPVPVVVDGDRAHVRYPGFRDPSAPIPDSYFDLTDRLRLRRTLTSVEWAGDLLRTGCTAEITRLGPDGRAVTLLQRSRKTGAERRLAAEPDGDGGYTAGIAADDNGVWDLHVEARHGDLAMEGRLGAARAPHVAVPPGRFVRCADGGGAAVEPFFTREYGNLSFTVTRGAAGAVRLVRFEGAEWAPDGRLRVRGRLPASPAAEPLVRLGITIDHRTQGTSLEGEVVLDGPGDGTDPGGRGFTALLDPRGLAAGRWDAWLEVTVGGERTRRRMPLATTGRSPAVPCAPLGLRHASFYRTEGGNLTVDVVPGKVPALARSAKRRLRAPLAQRTSPGRGSSQRNQK</sequence>
<dbReference type="Gene3D" id="3.90.550.10">
    <property type="entry name" value="Spore Coat Polysaccharide Biosynthesis Protein SpsA, Chain A"/>
    <property type="match status" value="1"/>
</dbReference>
<feature type="region of interest" description="Disordered" evidence="1">
    <location>
        <begin position="648"/>
        <end position="672"/>
    </location>
</feature>
<accession>A0ABW3EYX0</accession>
<evidence type="ECO:0000259" key="3">
    <source>
        <dbReference type="Pfam" id="PF22181"/>
    </source>
</evidence>
<organism evidence="4 5">
    <name type="scientific">Actinomadura sediminis</name>
    <dbReference type="NCBI Taxonomy" id="1038904"/>
    <lineage>
        <taxon>Bacteria</taxon>
        <taxon>Bacillati</taxon>
        <taxon>Actinomycetota</taxon>
        <taxon>Actinomycetes</taxon>
        <taxon>Streptosporangiales</taxon>
        <taxon>Thermomonosporaceae</taxon>
        <taxon>Actinomadura</taxon>
    </lineage>
</organism>
<evidence type="ECO:0000313" key="5">
    <source>
        <dbReference type="Proteomes" id="UP001596972"/>
    </source>
</evidence>
<reference evidence="5" key="1">
    <citation type="journal article" date="2019" name="Int. J. Syst. Evol. Microbiol.">
        <title>The Global Catalogue of Microorganisms (GCM) 10K type strain sequencing project: providing services to taxonomists for standard genome sequencing and annotation.</title>
        <authorList>
            <consortium name="The Broad Institute Genomics Platform"/>
            <consortium name="The Broad Institute Genome Sequencing Center for Infectious Disease"/>
            <person name="Wu L."/>
            <person name="Ma J."/>
        </authorList>
    </citation>
    <scope>NUCLEOTIDE SEQUENCE [LARGE SCALE GENOMIC DNA]</scope>
    <source>
        <strain evidence="5">JCM 31202</strain>
    </source>
</reference>
<name>A0ABW3EYX0_9ACTN</name>
<proteinExistence type="predicted"/>
<evidence type="ECO:0000256" key="1">
    <source>
        <dbReference type="SAM" id="MobiDB-lite"/>
    </source>
</evidence>
<dbReference type="Pfam" id="PF22181">
    <property type="entry name" value="TarS_linker"/>
    <property type="match status" value="1"/>
</dbReference>
<feature type="compositionally biased region" description="Polar residues" evidence="1">
    <location>
        <begin position="658"/>
        <end position="672"/>
    </location>
</feature>
<dbReference type="Proteomes" id="UP001596972">
    <property type="component" value="Unassembled WGS sequence"/>
</dbReference>
<dbReference type="PANTHER" id="PTHR22916">
    <property type="entry name" value="GLYCOSYLTRANSFERASE"/>
    <property type="match status" value="1"/>
</dbReference>
<dbReference type="PANTHER" id="PTHR22916:SF3">
    <property type="entry name" value="UDP-GLCNAC:BETAGAL BETA-1,3-N-ACETYLGLUCOSAMINYLTRANSFERASE-LIKE PROTEIN 1"/>
    <property type="match status" value="1"/>
</dbReference>
<comment type="caution">
    <text evidence="4">The sequence shown here is derived from an EMBL/GenBank/DDBJ whole genome shotgun (WGS) entry which is preliminary data.</text>
</comment>
<gene>
    <name evidence="4" type="ORF">ACFQ11_26945</name>
</gene>
<dbReference type="SUPFAM" id="SSF53448">
    <property type="entry name" value="Nucleotide-diphospho-sugar transferases"/>
    <property type="match status" value="1"/>
</dbReference>
<protein>
    <submittedName>
        <fullName evidence="4">Glycosyltransferase family 2 protein</fullName>
    </submittedName>
</protein>
<dbReference type="CDD" id="cd00761">
    <property type="entry name" value="Glyco_tranf_GTA_type"/>
    <property type="match status" value="1"/>
</dbReference>
<dbReference type="EMBL" id="JBHTJA010000071">
    <property type="protein sequence ID" value="MFD0904048.1"/>
    <property type="molecule type" value="Genomic_DNA"/>
</dbReference>
<dbReference type="InterPro" id="IPR029044">
    <property type="entry name" value="Nucleotide-diphossugar_trans"/>
</dbReference>